<gene>
    <name evidence="2" type="ORF">HX845_09680</name>
</gene>
<dbReference type="AlphaFoldDB" id="A0A7Y7XZE2"/>
<dbReference type="NCBIfam" id="TIGR03750">
    <property type="entry name" value="conj_TIGR03750"/>
    <property type="match status" value="1"/>
</dbReference>
<evidence type="ECO:0000313" key="2">
    <source>
        <dbReference type="EMBL" id="NWC13912.1"/>
    </source>
</evidence>
<keyword evidence="1" id="KW-0472">Membrane</keyword>
<keyword evidence="1" id="KW-1133">Transmembrane helix</keyword>
<protein>
    <submittedName>
        <fullName evidence="2">TIGR03750 family conjugal transfer protein</fullName>
    </submittedName>
</protein>
<proteinExistence type="predicted"/>
<dbReference type="InterPro" id="IPR021877">
    <property type="entry name" value="DUF3487"/>
</dbReference>
<name>A0A7Y7XZE2_9PSED</name>
<dbReference type="EMBL" id="JACAQE010000002">
    <property type="protein sequence ID" value="NWC13912.1"/>
    <property type="molecule type" value="Genomic_DNA"/>
</dbReference>
<dbReference type="RefSeq" id="WP_017127502.1">
    <property type="nucleotide sequence ID" value="NZ_JACAQE010000002.1"/>
</dbReference>
<feature type="transmembrane region" description="Helical" evidence="1">
    <location>
        <begin position="63"/>
        <end position="83"/>
    </location>
</feature>
<organism evidence="2 3">
    <name type="scientific">Pseudomonas gingeri</name>
    <dbReference type="NCBI Taxonomy" id="117681"/>
    <lineage>
        <taxon>Bacteria</taxon>
        <taxon>Pseudomonadati</taxon>
        <taxon>Pseudomonadota</taxon>
        <taxon>Gammaproteobacteria</taxon>
        <taxon>Pseudomonadales</taxon>
        <taxon>Pseudomonadaceae</taxon>
        <taxon>Pseudomonas</taxon>
    </lineage>
</organism>
<dbReference type="Pfam" id="PF11990">
    <property type="entry name" value="DUF3487"/>
    <property type="match status" value="1"/>
</dbReference>
<accession>A0A7Y7XZE2</accession>
<keyword evidence="1" id="KW-0812">Transmembrane</keyword>
<evidence type="ECO:0000313" key="3">
    <source>
        <dbReference type="Proteomes" id="UP000517547"/>
    </source>
</evidence>
<reference evidence="2 3" key="1">
    <citation type="submission" date="2020-04" db="EMBL/GenBank/DDBJ databases">
        <title>Molecular characterization of pseudomonads from Agaricus bisporus reveal novel blotch 2 pathogens in Western Europe.</title>
        <authorList>
            <person name="Taparia T."/>
            <person name="Krijger M."/>
            <person name="Haynes E."/>
            <person name="Elpinstone J.G."/>
            <person name="Noble R."/>
            <person name="Van Der Wolf J."/>
        </authorList>
    </citation>
    <scope>NUCLEOTIDE SEQUENCE [LARGE SCALE GENOMIC DNA]</scope>
    <source>
        <strain evidence="2 3">IPO3738</strain>
    </source>
</reference>
<comment type="caution">
    <text evidence="2">The sequence shown here is derived from an EMBL/GenBank/DDBJ whole genome shotgun (WGS) entry which is preliminary data.</text>
</comment>
<dbReference type="Proteomes" id="UP000517547">
    <property type="component" value="Unassembled WGS sequence"/>
</dbReference>
<sequence length="134" mass="14607">MNHDPDHFLADGTIRFLPSRLNHQPVIVLGLTADEMWLTVTVAALAGTCLGSAAAALSQSIALVPSGIVLCIGLGLFVGGNLLRRHKRGKPQTWLYRHLQWQLASHWPLLGSWIGAAGLVTRDGLWSTRRSLRP</sequence>
<evidence type="ECO:0000256" key="1">
    <source>
        <dbReference type="SAM" id="Phobius"/>
    </source>
</evidence>